<keyword evidence="1" id="KW-0732">Signal</keyword>
<keyword evidence="3" id="KW-1185">Reference proteome</keyword>
<dbReference type="Proteomes" id="UP000006050">
    <property type="component" value="Chromosome"/>
</dbReference>
<protein>
    <submittedName>
        <fullName evidence="2">Uncharacterized protein</fullName>
    </submittedName>
</protein>
<feature type="chain" id="PRO_5003684516" evidence="1">
    <location>
        <begin position="21"/>
        <end position="206"/>
    </location>
</feature>
<evidence type="ECO:0000313" key="2">
    <source>
        <dbReference type="EMBL" id="AFL86079.1"/>
    </source>
</evidence>
<dbReference type="KEGG" id="bbd:Belba_3582"/>
<reference evidence="3" key="1">
    <citation type="submission" date="2012-06" db="EMBL/GenBank/DDBJ databases">
        <title>The complete genome of Belliella baltica DSM 15883.</title>
        <authorList>
            <person name="Lucas S."/>
            <person name="Copeland A."/>
            <person name="Lapidus A."/>
            <person name="Goodwin L."/>
            <person name="Pitluck S."/>
            <person name="Peters L."/>
            <person name="Mikhailova N."/>
            <person name="Davenport K."/>
            <person name="Kyrpides N."/>
            <person name="Mavromatis K."/>
            <person name="Pagani I."/>
            <person name="Ivanova N."/>
            <person name="Ovchinnikova G."/>
            <person name="Zeytun A."/>
            <person name="Detter J.C."/>
            <person name="Han C."/>
            <person name="Land M."/>
            <person name="Hauser L."/>
            <person name="Markowitz V."/>
            <person name="Cheng J.-F."/>
            <person name="Hugenholtz P."/>
            <person name="Woyke T."/>
            <person name="Wu D."/>
            <person name="Tindall B."/>
            <person name="Pomrenke H."/>
            <person name="Brambilla E."/>
            <person name="Klenk H.-P."/>
            <person name="Eisen J.A."/>
        </authorList>
    </citation>
    <scope>NUCLEOTIDE SEQUENCE [LARGE SCALE GENOMIC DNA]</scope>
    <source>
        <strain evidence="3">DSM 15883 / CIP 108006 / LMG 21964 / BA134</strain>
    </source>
</reference>
<name>I3ZA11_BELBD</name>
<evidence type="ECO:0000313" key="3">
    <source>
        <dbReference type="Proteomes" id="UP000006050"/>
    </source>
</evidence>
<proteinExistence type="predicted"/>
<sequence length="206" mass="24379">MKYLILCFSFFIFLSNNSFAQIKIEVNKSGMMGGTFFINIEENESSLLVHLRIKEELKNTTEYQEQMKPLTGKFLELMEIYPRTSDSIKVMIKKIELLREEFTLYSDYRLNVSSTEHSDYFNVIHEITHRSIESLERKEQNKNRIVLDGHFVSVEVFKEDFQKEILVHSPREKSHPEIYALINSTLNIFRENELIPNEPQLKTLGY</sequence>
<organism evidence="2 3">
    <name type="scientific">Belliella baltica (strain DSM 15883 / CIP 108006 / LMG 21964 / BA134)</name>
    <dbReference type="NCBI Taxonomy" id="866536"/>
    <lineage>
        <taxon>Bacteria</taxon>
        <taxon>Pseudomonadati</taxon>
        <taxon>Bacteroidota</taxon>
        <taxon>Cytophagia</taxon>
        <taxon>Cytophagales</taxon>
        <taxon>Cyclobacteriaceae</taxon>
        <taxon>Belliella</taxon>
    </lineage>
</organism>
<dbReference type="HOGENOM" id="CLU_1329787_0_0_10"/>
<accession>I3ZA11</accession>
<evidence type="ECO:0000256" key="1">
    <source>
        <dbReference type="SAM" id="SignalP"/>
    </source>
</evidence>
<gene>
    <name evidence="2" type="ordered locus">Belba_3582</name>
</gene>
<dbReference type="OrthoDB" id="852250at2"/>
<dbReference type="AlphaFoldDB" id="I3ZA11"/>
<dbReference type="RefSeq" id="WP_014774013.1">
    <property type="nucleotide sequence ID" value="NC_018010.1"/>
</dbReference>
<feature type="signal peptide" evidence="1">
    <location>
        <begin position="1"/>
        <end position="20"/>
    </location>
</feature>
<dbReference type="EMBL" id="CP003281">
    <property type="protein sequence ID" value="AFL86079.1"/>
    <property type="molecule type" value="Genomic_DNA"/>
</dbReference>